<dbReference type="AlphaFoldDB" id="A0A6A6IPD8"/>
<feature type="transmembrane region" description="Helical" evidence="1">
    <location>
        <begin position="260"/>
        <end position="279"/>
    </location>
</feature>
<evidence type="ECO:0000313" key="3">
    <source>
        <dbReference type="Proteomes" id="UP000800094"/>
    </source>
</evidence>
<evidence type="ECO:0000256" key="1">
    <source>
        <dbReference type="SAM" id="Phobius"/>
    </source>
</evidence>
<sequence length="369" mass="42992">MNSPEMRSSIARSIRKRGSTDLSFLDMGSYELYEMHFSLTIVGRDESRWDAYAFEHREPDDEFGQTIDELAEDPDIMMEDPVIGSVEEESCDANHPIWSPRNYYIRVTEMRSKQVLKEWTHLIRKLERTIKIRHHPHALFCQSCVNPQPAETESSKLALEWSSQTLDLLQRLRIPLKRTIHHWNRFSASDGDISYLLDLCREELRLENIRENFEALIDLEQDLAALEDYCSGKQHSVLQTVHLLHAMHETSKEKHRSAELTVLLISPVALASAFFSIPSPVFSFERNSTTFVVAVFVIFLILALYFPLTRVLVGFKQWSNWKRGVLRWVWERKAGRWMLIRVARRLGRSIRVPEELLDEKQAPALPFAA</sequence>
<reference evidence="2" key="1">
    <citation type="journal article" date="2020" name="Stud. Mycol.">
        <title>101 Dothideomycetes genomes: a test case for predicting lifestyles and emergence of pathogens.</title>
        <authorList>
            <person name="Haridas S."/>
            <person name="Albert R."/>
            <person name="Binder M."/>
            <person name="Bloem J."/>
            <person name="Labutti K."/>
            <person name="Salamov A."/>
            <person name="Andreopoulos B."/>
            <person name="Baker S."/>
            <person name="Barry K."/>
            <person name="Bills G."/>
            <person name="Bluhm B."/>
            <person name="Cannon C."/>
            <person name="Castanera R."/>
            <person name="Culley D."/>
            <person name="Daum C."/>
            <person name="Ezra D."/>
            <person name="Gonzalez J."/>
            <person name="Henrissat B."/>
            <person name="Kuo A."/>
            <person name="Liang C."/>
            <person name="Lipzen A."/>
            <person name="Lutzoni F."/>
            <person name="Magnuson J."/>
            <person name="Mondo S."/>
            <person name="Nolan M."/>
            <person name="Ohm R."/>
            <person name="Pangilinan J."/>
            <person name="Park H.-J."/>
            <person name="Ramirez L."/>
            <person name="Alfaro M."/>
            <person name="Sun H."/>
            <person name="Tritt A."/>
            <person name="Yoshinaga Y."/>
            <person name="Zwiers L.-H."/>
            <person name="Turgeon B."/>
            <person name="Goodwin S."/>
            <person name="Spatafora J."/>
            <person name="Crous P."/>
            <person name="Grigoriev I."/>
        </authorList>
    </citation>
    <scope>NUCLEOTIDE SEQUENCE</scope>
    <source>
        <strain evidence="2">CBS 122368</strain>
    </source>
</reference>
<keyword evidence="3" id="KW-1185">Reference proteome</keyword>
<feature type="transmembrane region" description="Helical" evidence="1">
    <location>
        <begin position="291"/>
        <end position="313"/>
    </location>
</feature>
<dbReference type="OrthoDB" id="5428055at2759"/>
<proteinExistence type="predicted"/>
<dbReference type="EMBL" id="ML987192">
    <property type="protein sequence ID" value="KAF2252341.1"/>
    <property type="molecule type" value="Genomic_DNA"/>
</dbReference>
<organism evidence="2 3">
    <name type="scientific">Trematosphaeria pertusa</name>
    <dbReference type="NCBI Taxonomy" id="390896"/>
    <lineage>
        <taxon>Eukaryota</taxon>
        <taxon>Fungi</taxon>
        <taxon>Dikarya</taxon>
        <taxon>Ascomycota</taxon>
        <taxon>Pezizomycotina</taxon>
        <taxon>Dothideomycetes</taxon>
        <taxon>Pleosporomycetidae</taxon>
        <taxon>Pleosporales</taxon>
        <taxon>Massarineae</taxon>
        <taxon>Trematosphaeriaceae</taxon>
        <taxon>Trematosphaeria</taxon>
    </lineage>
</organism>
<dbReference type="GeneID" id="54574522"/>
<accession>A0A6A6IPD8</accession>
<keyword evidence="1" id="KW-1133">Transmembrane helix</keyword>
<keyword evidence="1" id="KW-0812">Transmembrane</keyword>
<dbReference type="RefSeq" id="XP_033687345.1">
    <property type="nucleotide sequence ID" value="XM_033821192.1"/>
</dbReference>
<name>A0A6A6IPD8_9PLEO</name>
<dbReference type="Proteomes" id="UP000800094">
    <property type="component" value="Unassembled WGS sequence"/>
</dbReference>
<keyword evidence="1" id="KW-0472">Membrane</keyword>
<protein>
    <submittedName>
        <fullName evidence="2">Uncharacterized protein</fullName>
    </submittedName>
</protein>
<gene>
    <name evidence="2" type="ORF">BU26DRAFT_255701</name>
</gene>
<evidence type="ECO:0000313" key="2">
    <source>
        <dbReference type="EMBL" id="KAF2252341.1"/>
    </source>
</evidence>